<dbReference type="GO" id="GO:0034503">
    <property type="term" value="P:protein localization to nucleolar rDNA repeats"/>
    <property type="evidence" value="ECO:0007669"/>
    <property type="project" value="EnsemblFungi"/>
</dbReference>
<evidence type="ECO:0000256" key="1">
    <source>
        <dbReference type="SAM" id="MobiDB-lite"/>
    </source>
</evidence>
<dbReference type="Proteomes" id="UP000005627">
    <property type="component" value="Chromosome 6"/>
</dbReference>
<feature type="compositionally biased region" description="Acidic residues" evidence="1">
    <location>
        <begin position="405"/>
        <end position="422"/>
    </location>
</feature>
<feature type="compositionally biased region" description="Basic and acidic residues" evidence="1">
    <location>
        <begin position="442"/>
        <end position="452"/>
    </location>
</feature>
<gene>
    <name evidence="2" type="primary">TDEL0F03890</name>
    <name evidence="2" type="ORF">TDEL_0F03890</name>
</gene>
<dbReference type="GO" id="GO:0006310">
    <property type="term" value="P:DNA recombination"/>
    <property type="evidence" value="ECO:0007669"/>
    <property type="project" value="EnsemblFungi"/>
</dbReference>
<dbReference type="GO" id="GO:0043110">
    <property type="term" value="F:rDNA spacer replication fork barrier binding"/>
    <property type="evidence" value="ECO:0007669"/>
    <property type="project" value="EnsemblFungi"/>
</dbReference>
<dbReference type="STRING" id="1076872.G8ZX56"/>
<dbReference type="AlphaFoldDB" id="G8ZX56"/>
<dbReference type="HOGENOM" id="CLU_030376_1_0_1"/>
<evidence type="ECO:0000313" key="2">
    <source>
        <dbReference type="EMBL" id="CCE93200.1"/>
    </source>
</evidence>
<accession>G8ZX56</accession>
<dbReference type="GO" id="GO:0000183">
    <property type="term" value="P:rDNA heterochromatin formation"/>
    <property type="evidence" value="ECO:0007669"/>
    <property type="project" value="EnsemblFungi"/>
</dbReference>
<sequence>MASKKPTTLQRRNVLFDEAHSDTQEDKILDEYNGVKSQFLAPSMGESYKEYANSYMNMELLERGEQDLLKYQESINGQVLHPIYELIRTNSLTPETLASNSDKWDKDSAESKYMFLMRRYYAENGIVRDRRKGDKIVCEPLCIFDLIMCAHLMNDHMTYRPIYTCLNKIYSNITRDFVQMAVRYCSSCNPDGHFRPLEKYRHKNIFKGLLPLERVHIEIFEVFDNESISNKFTNVLYCRDYHTRFVWLAPLKNTKFKHLVSAVGTLLLGMTYVPIFMESSTLDKQDLFDICEQLCGKYNMKLGLGANSSSQFHINGIKRMKKLLNTRKVDCISDWNMCLRYGPYHLNRRHNTLAGGIPNDLLYHSDHTNRKHFRPKQEMIIDELPAQNVVHVNKGLLYLEDENSDVFEEEEEQDDNESDDSEMSPGLPPGRIINSATQTPERSVEAMHHSPEISEPNTSFYQELVSPSKKRSRLAQ</sequence>
<protein>
    <submittedName>
        <fullName evidence="2">Uncharacterized protein</fullName>
    </submittedName>
</protein>
<dbReference type="GO" id="GO:0045911">
    <property type="term" value="P:positive regulation of DNA recombination"/>
    <property type="evidence" value="ECO:0007669"/>
    <property type="project" value="EnsemblFungi"/>
</dbReference>
<dbReference type="GeneID" id="11501795"/>
<dbReference type="GO" id="GO:0070550">
    <property type="term" value="P:rDNA chromatin condensation"/>
    <property type="evidence" value="ECO:0007669"/>
    <property type="project" value="EnsemblFungi"/>
</dbReference>
<dbReference type="GO" id="GO:0033553">
    <property type="term" value="C:rDNA heterochromatin"/>
    <property type="evidence" value="ECO:0007669"/>
    <property type="project" value="EnsemblFungi"/>
</dbReference>
<dbReference type="FunCoup" id="G8ZX56">
    <property type="interactions" value="356"/>
</dbReference>
<name>G8ZX56_TORDE</name>
<dbReference type="InParanoid" id="G8ZX56"/>
<evidence type="ECO:0000313" key="3">
    <source>
        <dbReference type="Proteomes" id="UP000005627"/>
    </source>
</evidence>
<dbReference type="eggNOG" id="ENOG502R9VR">
    <property type="taxonomic scope" value="Eukaryota"/>
</dbReference>
<dbReference type="GO" id="GO:0031582">
    <property type="term" value="P:replication fork arrest at rDNA repeats"/>
    <property type="evidence" value="ECO:0007669"/>
    <property type="project" value="EnsemblFungi"/>
</dbReference>
<reference evidence="2 3" key="1">
    <citation type="journal article" date="2011" name="Proc. Natl. Acad. Sci. U.S.A.">
        <title>Evolutionary erosion of yeast sex chromosomes by mating-type switching accidents.</title>
        <authorList>
            <person name="Gordon J.L."/>
            <person name="Armisen D."/>
            <person name="Proux-Wera E."/>
            <person name="Oheigeartaigh S.S."/>
            <person name="Byrne K.P."/>
            <person name="Wolfe K.H."/>
        </authorList>
    </citation>
    <scope>NUCLEOTIDE SEQUENCE [LARGE SCALE GENOMIC DNA]</scope>
    <source>
        <strain evidence="3">ATCC 10662 / CBS 1146 / NBRC 0425 / NCYC 2629 / NRRL Y-866</strain>
    </source>
</reference>
<organism evidence="2 3">
    <name type="scientific">Torulaspora delbrueckii</name>
    <name type="common">Yeast</name>
    <name type="synonym">Candida colliculosa</name>
    <dbReference type="NCBI Taxonomy" id="4950"/>
    <lineage>
        <taxon>Eukaryota</taxon>
        <taxon>Fungi</taxon>
        <taxon>Dikarya</taxon>
        <taxon>Ascomycota</taxon>
        <taxon>Saccharomycotina</taxon>
        <taxon>Saccharomycetes</taxon>
        <taxon>Saccharomycetales</taxon>
        <taxon>Saccharomycetaceae</taxon>
        <taxon>Torulaspora</taxon>
    </lineage>
</organism>
<keyword evidence="3" id="KW-1185">Reference proteome</keyword>
<proteinExistence type="predicted"/>
<dbReference type="GO" id="GO:0005730">
    <property type="term" value="C:nucleolus"/>
    <property type="evidence" value="ECO:0007669"/>
    <property type="project" value="EnsemblFungi"/>
</dbReference>
<dbReference type="KEGG" id="tdl:TDEL_0F03890"/>
<dbReference type="GO" id="GO:0007059">
    <property type="term" value="P:chromosome segregation"/>
    <property type="evidence" value="ECO:0007669"/>
    <property type="project" value="EnsemblFungi"/>
</dbReference>
<feature type="region of interest" description="Disordered" evidence="1">
    <location>
        <begin position="405"/>
        <end position="476"/>
    </location>
</feature>
<dbReference type="RefSeq" id="XP_003682411.1">
    <property type="nucleotide sequence ID" value="XM_003682363.1"/>
</dbReference>
<dbReference type="EMBL" id="HE616747">
    <property type="protein sequence ID" value="CCE93200.1"/>
    <property type="molecule type" value="Genomic_DNA"/>
</dbReference>
<dbReference type="OrthoDB" id="3863715at2759"/>